<accession>A0ABU8F4N5</accession>
<organism evidence="1 2">
    <name type="scientific">Psychrobacillus mangrovi</name>
    <dbReference type="NCBI Taxonomy" id="3117745"/>
    <lineage>
        <taxon>Bacteria</taxon>
        <taxon>Bacillati</taxon>
        <taxon>Bacillota</taxon>
        <taxon>Bacilli</taxon>
        <taxon>Bacillales</taxon>
        <taxon>Bacillaceae</taxon>
        <taxon>Psychrobacillus</taxon>
    </lineage>
</organism>
<keyword evidence="2" id="KW-1185">Reference proteome</keyword>
<evidence type="ECO:0000313" key="1">
    <source>
        <dbReference type="EMBL" id="MEI4769981.1"/>
    </source>
</evidence>
<reference evidence="1 2" key="1">
    <citation type="submission" date="2024-01" db="EMBL/GenBank/DDBJ databases">
        <title>Seven novel Bacillus-like species.</title>
        <authorList>
            <person name="Liu G."/>
        </authorList>
    </citation>
    <scope>NUCLEOTIDE SEQUENCE [LARGE SCALE GENOMIC DNA]</scope>
    <source>
        <strain evidence="1 2">FJAT-51614</strain>
    </source>
</reference>
<protein>
    <submittedName>
        <fullName evidence="1">Uncharacterized protein</fullName>
    </submittedName>
</protein>
<evidence type="ECO:0000313" key="2">
    <source>
        <dbReference type="Proteomes" id="UP001364890"/>
    </source>
</evidence>
<dbReference type="RefSeq" id="WP_336497543.1">
    <property type="nucleotide sequence ID" value="NZ_JBAWSY010000006.1"/>
</dbReference>
<comment type="caution">
    <text evidence="1">The sequence shown here is derived from an EMBL/GenBank/DDBJ whole genome shotgun (WGS) entry which is preliminary data.</text>
</comment>
<dbReference type="Proteomes" id="UP001364890">
    <property type="component" value="Unassembled WGS sequence"/>
</dbReference>
<gene>
    <name evidence="1" type="ORF">WAX74_10045</name>
</gene>
<name>A0ABU8F4N5_9BACI</name>
<proteinExistence type="predicted"/>
<sequence>MILDDKLIYCYNCRKKSLFTRRDLNKNSGVESHCSECSNVWFEWQNRAVEREKEKWLDFNEGLAGNSDGHLSYF</sequence>
<dbReference type="EMBL" id="JBAWSY010000006">
    <property type="protein sequence ID" value="MEI4769981.1"/>
    <property type="molecule type" value="Genomic_DNA"/>
</dbReference>